<evidence type="ECO:0000313" key="2">
    <source>
        <dbReference type="EMBL" id="KAG2599647.1"/>
    </source>
</evidence>
<keyword evidence="3" id="KW-1185">Reference proteome</keyword>
<dbReference type="AlphaFoldDB" id="A0A8T0SNE0"/>
<accession>A0A8T0SNE0</accession>
<name>A0A8T0SNE0_PANVG</name>
<organism evidence="2 3">
    <name type="scientific">Panicum virgatum</name>
    <name type="common">Blackwell switchgrass</name>
    <dbReference type="NCBI Taxonomy" id="38727"/>
    <lineage>
        <taxon>Eukaryota</taxon>
        <taxon>Viridiplantae</taxon>
        <taxon>Streptophyta</taxon>
        <taxon>Embryophyta</taxon>
        <taxon>Tracheophyta</taxon>
        <taxon>Spermatophyta</taxon>
        <taxon>Magnoliopsida</taxon>
        <taxon>Liliopsida</taxon>
        <taxon>Poales</taxon>
        <taxon>Poaceae</taxon>
        <taxon>PACMAD clade</taxon>
        <taxon>Panicoideae</taxon>
        <taxon>Panicodae</taxon>
        <taxon>Paniceae</taxon>
        <taxon>Panicinae</taxon>
        <taxon>Panicum</taxon>
        <taxon>Panicum sect. Hiantes</taxon>
    </lineage>
</organism>
<dbReference type="EMBL" id="CM029045">
    <property type="protein sequence ID" value="KAG2599647.1"/>
    <property type="molecule type" value="Genomic_DNA"/>
</dbReference>
<reference evidence="2" key="1">
    <citation type="submission" date="2020-05" db="EMBL/GenBank/DDBJ databases">
        <title>WGS assembly of Panicum virgatum.</title>
        <authorList>
            <person name="Lovell J.T."/>
            <person name="Jenkins J."/>
            <person name="Shu S."/>
            <person name="Juenger T.E."/>
            <person name="Schmutz J."/>
        </authorList>
    </citation>
    <scope>NUCLEOTIDE SEQUENCE</scope>
    <source>
        <strain evidence="2">AP13</strain>
    </source>
</reference>
<sequence length="162" mass="16872">MFRDLCNKCAHELAHGALGCDPSHSRVLGHVQRRLLPRLCDGNFANHPPACPADGHLVASRGDASVPFSQAEETAGGPLYGSSSPVDEQLGSRVLALSTIPRSAVRAGVSPRAISAKPAGRRMPWLPAGRRMPRGAGSCVVAAGEGGGQTSRGGRRGPPQRR</sequence>
<evidence type="ECO:0000256" key="1">
    <source>
        <dbReference type="SAM" id="MobiDB-lite"/>
    </source>
</evidence>
<dbReference type="Proteomes" id="UP000823388">
    <property type="component" value="Chromosome 5K"/>
</dbReference>
<evidence type="ECO:0000313" key="3">
    <source>
        <dbReference type="Proteomes" id="UP000823388"/>
    </source>
</evidence>
<gene>
    <name evidence="2" type="ORF">PVAP13_5KG421114</name>
</gene>
<proteinExistence type="predicted"/>
<protein>
    <submittedName>
        <fullName evidence="2">Uncharacterized protein</fullName>
    </submittedName>
</protein>
<feature type="compositionally biased region" description="Basic residues" evidence="1">
    <location>
        <begin position="153"/>
        <end position="162"/>
    </location>
</feature>
<comment type="caution">
    <text evidence="2">The sequence shown here is derived from an EMBL/GenBank/DDBJ whole genome shotgun (WGS) entry which is preliminary data.</text>
</comment>
<feature type="region of interest" description="Disordered" evidence="1">
    <location>
        <begin position="134"/>
        <end position="162"/>
    </location>
</feature>